<accession>A0ABV7G4F4</accession>
<dbReference type="InterPro" id="IPR005925">
    <property type="entry name" value="Agmatinase-rel"/>
</dbReference>
<evidence type="ECO:0000256" key="3">
    <source>
        <dbReference type="ARBA" id="ARBA00022801"/>
    </source>
</evidence>
<dbReference type="Proteomes" id="UP001595593">
    <property type="component" value="Unassembled WGS sequence"/>
</dbReference>
<dbReference type="Pfam" id="PF00491">
    <property type="entry name" value="Arginase"/>
    <property type="match status" value="1"/>
</dbReference>
<dbReference type="SUPFAM" id="SSF52768">
    <property type="entry name" value="Arginase/deacetylase"/>
    <property type="match status" value="1"/>
</dbReference>
<comment type="caution">
    <text evidence="5">The sequence shown here is derived from an EMBL/GenBank/DDBJ whole genome shotgun (WGS) entry which is preliminary data.</text>
</comment>
<evidence type="ECO:0000313" key="6">
    <source>
        <dbReference type="Proteomes" id="UP001595593"/>
    </source>
</evidence>
<evidence type="ECO:0000256" key="2">
    <source>
        <dbReference type="ARBA" id="ARBA00022723"/>
    </source>
</evidence>
<keyword evidence="3 4" id="KW-0378">Hydrolase</keyword>
<sequence length="307" mass="32529">MSLVPTFATAPSFLGAPWRASDPASTGFTVAGIPLDIGTTNRAGARSGPAAIRQASRMLVDGAHPTRWTDPQDWPLTDAGDFAIALGDIESSLRQIEAQASAIPHLVALGGEHGITLALLRALSKRLGAKLALVHFDAHVDTWPDNFGQTYGHGSVFFHAIREGIVDARRMVQIGIRSPVQRDVWDWTLNQGVTVLSGQEVQEMGPESVAQKIRAVVGDAPAYLSFDIDALDPAHAPGTGTPEIGGLASWQAQAILRRLDGIAFRGMDIVEVAPAFDTAEVTALAAATIAWEYLAMMVAQGEVRPAG</sequence>
<dbReference type="NCBIfam" id="TIGR01230">
    <property type="entry name" value="agmatinase"/>
    <property type="match status" value="1"/>
</dbReference>
<dbReference type="PROSITE" id="PS01053">
    <property type="entry name" value="ARGINASE_1"/>
    <property type="match status" value="1"/>
</dbReference>
<dbReference type="EC" id="3.5.3.11" evidence="5"/>
<keyword evidence="6" id="KW-1185">Reference proteome</keyword>
<dbReference type="RefSeq" id="WP_379599710.1">
    <property type="nucleotide sequence ID" value="NZ_JBHRTN010000029.1"/>
</dbReference>
<dbReference type="NCBIfam" id="NF002564">
    <property type="entry name" value="PRK02190.1"/>
    <property type="match status" value="1"/>
</dbReference>
<dbReference type="PRINTS" id="PR00116">
    <property type="entry name" value="ARGINASE"/>
</dbReference>
<evidence type="ECO:0000256" key="1">
    <source>
        <dbReference type="ARBA" id="ARBA00009227"/>
    </source>
</evidence>
<dbReference type="PANTHER" id="PTHR11358:SF26">
    <property type="entry name" value="GUANIDINO ACID HYDROLASE, MITOCHONDRIAL"/>
    <property type="match status" value="1"/>
</dbReference>
<evidence type="ECO:0000313" key="5">
    <source>
        <dbReference type="EMBL" id="MFC3127593.1"/>
    </source>
</evidence>
<dbReference type="GO" id="GO:0008783">
    <property type="term" value="F:agmatinase activity"/>
    <property type="evidence" value="ECO:0007669"/>
    <property type="project" value="UniProtKB-EC"/>
</dbReference>
<proteinExistence type="inferred from homology"/>
<gene>
    <name evidence="5" type="primary">speB</name>
    <name evidence="5" type="ORF">ACFOD4_21220</name>
</gene>
<comment type="similarity">
    <text evidence="1">Belongs to the arginase family. Agmatinase subfamily.</text>
</comment>
<dbReference type="InterPro" id="IPR023696">
    <property type="entry name" value="Ureohydrolase_dom_sf"/>
</dbReference>
<dbReference type="InterPro" id="IPR020855">
    <property type="entry name" value="Ureohydrolase_Mn_BS"/>
</dbReference>
<name>A0ABV7G4F4_9PROT</name>
<reference evidence="6" key="1">
    <citation type="journal article" date="2019" name="Int. J. Syst. Evol. Microbiol.">
        <title>The Global Catalogue of Microorganisms (GCM) 10K type strain sequencing project: providing services to taxonomists for standard genome sequencing and annotation.</title>
        <authorList>
            <consortium name="The Broad Institute Genomics Platform"/>
            <consortium name="The Broad Institute Genome Sequencing Center for Infectious Disease"/>
            <person name="Wu L."/>
            <person name="Ma J."/>
        </authorList>
    </citation>
    <scope>NUCLEOTIDE SEQUENCE [LARGE SCALE GENOMIC DNA]</scope>
    <source>
        <strain evidence="6">KCTC 52094</strain>
    </source>
</reference>
<dbReference type="PROSITE" id="PS51409">
    <property type="entry name" value="ARGINASE_2"/>
    <property type="match status" value="1"/>
</dbReference>
<dbReference type="PANTHER" id="PTHR11358">
    <property type="entry name" value="ARGINASE/AGMATINASE"/>
    <property type="match status" value="1"/>
</dbReference>
<dbReference type="CDD" id="cd11592">
    <property type="entry name" value="Agmatinase_PAH"/>
    <property type="match status" value="1"/>
</dbReference>
<evidence type="ECO:0000256" key="4">
    <source>
        <dbReference type="RuleBase" id="RU003684"/>
    </source>
</evidence>
<keyword evidence="2" id="KW-0479">Metal-binding</keyword>
<dbReference type="Gene3D" id="3.40.800.10">
    <property type="entry name" value="Ureohydrolase domain"/>
    <property type="match status" value="1"/>
</dbReference>
<dbReference type="InterPro" id="IPR006035">
    <property type="entry name" value="Ureohydrolase"/>
</dbReference>
<protein>
    <submittedName>
        <fullName evidence="5">Agmatinase</fullName>
        <ecNumber evidence="5">3.5.3.11</ecNumber>
    </submittedName>
</protein>
<dbReference type="PIRSF" id="PIRSF036979">
    <property type="entry name" value="Arginase"/>
    <property type="match status" value="1"/>
</dbReference>
<organism evidence="5 6">
    <name type="scientific">Teichococcus globiformis</name>
    <dbReference type="NCBI Taxonomy" id="2307229"/>
    <lineage>
        <taxon>Bacteria</taxon>
        <taxon>Pseudomonadati</taxon>
        <taxon>Pseudomonadota</taxon>
        <taxon>Alphaproteobacteria</taxon>
        <taxon>Acetobacterales</taxon>
        <taxon>Roseomonadaceae</taxon>
        <taxon>Roseomonas</taxon>
    </lineage>
</organism>
<dbReference type="EMBL" id="JBHRTN010000029">
    <property type="protein sequence ID" value="MFC3127593.1"/>
    <property type="molecule type" value="Genomic_DNA"/>
</dbReference>